<proteinExistence type="predicted"/>
<feature type="region of interest" description="Disordered" evidence="1">
    <location>
        <begin position="1"/>
        <end position="80"/>
    </location>
</feature>
<sequence length="80" mass="9125">NAKAVEKKKKSEKGTSSSKQIKAHKKLKFKQEESSDSGKTNSDWAEYLEAYDPNNEDSESEEEVTQKLLKTKESKKEDSK</sequence>
<feature type="compositionally biased region" description="Basic and acidic residues" evidence="1">
    <location>
        <begin position="70"/>
        <end position="80"/>
    </location>
</feature>
<dbReference type="Proteomes" id="UP000265520">
    <property type="component" value="Unassembled WGS sequence"/>
</dbReference>
<dbReference type="EMBL" id="LXQA010801809">
    <property type="protein sequence ID" value="MCI71688.1"/>
    <property type="molecule type" value="Genomic_DNA"/>
</dbReference>
<evidence type="ECO:0000313" key="2">
    <source>
        <dbReference type="EMBL" id="MCI71688.1"/>
    </source>
</evidence>
<keyword evidence="3" id="KW-1185">Reference proteome</keyword>
<name>A0A392UFC0_9FABA</name>
<evidence type="ECO:0000313" key="3">
    <source>
        <dbReference type="Proteomes" id="UP000265520"/>
    </source>
</evidence>
<protein>
    <submittedName>
        <fullName evidence="2">Uncharacterized protein</fullName>
    </submittedName>
</protein>
<dbReference type="AlphaFoldDB" id="A0A392UFC0"/>
<feature type="non-terminal residue" evidence="2">
    <location>
        <position position="1"/>
    </location>
</feature>
<organism evidence="2 3">
    <name type="scientific">Trifolium medium</name>
    <dbReference type="NCBI Taxonomy" id="97028"/>
    <lineage>
        <taxon>Eukaryota</taxon>
        <taxon>Viridiplantae</taxon>
        <taxon>Streptophyta</taxon>
        <taxon>Embryophyta</taxon>
        <taxon>Tracheophyta</taxon>
        <taxon>Spermatophyta</taxon>
        <taxon>Magnoliopsida</taxon>
        <taxon>eudicotyledons</taxon>
        <taxon>Gunneridae</taxon>
        <taxon>Pentapetalae</taxon>
        <taxon>rosids</taxon>
        <taxon>fabids</taxon>
        <taxon>Fabales</taxon>
        <taxon>Fabaceae</taxon>
        <taxon>Papilionoideae</taxon>
        <taxon>50 kb inversion clade</taxon>
        <taxon>NPAAA clade</taxon>
        <taxon>Hologalegina</taxon>
        <taxon>IRL clade</taxon>
        <taxon>Trifolieae</taxon>
        <taxon>Trifolium</taxon>
    </lineage>
</organism>
<feature type="compositionally biased region" description="Basic residues" evidence="1">
    <location>
        <begin position="1"/>
        <end position="11"/>
    </location>
</feature>
<accession>A0A392UFC0</accession>
<comment type="caution">
    <text evidence="2">The sequence shown here is derived from an EMBL/GenBank/DDBJ whole genome shotgun (WGS) entry which is preliminary data.</text>
</comment>
<evidence type="ECO:0000256" key="1">
    <source>
        <dbReference type="SAM" id="MobiDB-lite"/>
    </source>
</evidence>
<feature type="compositionally biased region" description="Acidic residues" evidence="1">
    <location>
        <begin position="54"/>
        <end position="63"/>
    </location>
</feature>
<feature type="non-terminal residue" evidence="2">
    <location>
        <position position="80"/>
    </location>
</feature>
<reference evidence="2 3" key="1">
    <citation type="journal article" date="2018" name="Front. Plant Sci.">
        <title>Red Clover (Trifolium pratense) and Zigzag Clover (T. medium) - A Picture of Genomic Similarities and Differences.</title>
        <authorList>
            <person name="Dluhosova J."/>
            <person name="Istvanek J."/>
            <person name="Nedelnik J."/>
            <person name="Repkova J."/>
        </authorList>
    </citation>
    <scope>NUCLEOTIDE SEQUENCE [LARGE SCALE GENOMIC DNA]</scope>
    <source>
        <strain evidence="3">cv. 10/8</strain>
        <tissue evidence="2">Leaf</tissue>
    </source>
</reference>